<name>A0A7M1XMQ4_9SPIR</name>
<dbReference type="InterPro" id="IPR027417">
    <property type="entry name" value="P-loop_NTPase"/>
</dbReference>
<evidence type="ECO:0000313" key="1">
    <source>
        <dbReference type="EMBL" id="QOS39402.1"/>
    </source>
</evidence>
<organism evidence="1 2">
    <name type="scientific">Treponema rectale</name>
    <dbReference type="NCBI Taxonomy" id="744512"/>
    <lineage>
        <taxon>Bacteria</taxon>
        <taxon>Pseudomonadati</taxon>
        <taxon>Spirochaetota</taxon>
        <taxon>Spirochaetia</taxon>
        <taxon>Spirochaetales</taxon>
        <taxon>Treponemataceae</taxon>
        <taxon>Treponema</taxon>
    </lineage>
</organism>
<dbReference type="Proteomes" id="UP000593591">
    <property type="component" value="Chromosome"/>
</dbReference>
<dbReference type="Gene3D" id="3.40.50.300">
    <property type="entry name" value="P-loop containing nucleotide triphosphate hydrolases"/>
    <property type="match status" value="1"/>
</dbReference>
<dbReference type="AlphaFoldDB" id="A0A7M1XMQ4"/>
<gene>
    <name evidence="1" type="ORF">DYE49_02595</name>
</gene>
<dbReference type="SUPFAM" id="SSF52540">
    <property type="entry name" value="P-loop containing nucleoside triphosphate hydrolases"/>
    <property type="match status" value="1"/>
</dbReference>
<evidence type="ECO:0000313" key="2">
    <source>
        <dbReference type="Proteomes" id="UP000593591"/>
    </source>
</evidence>
<sequence>MATRPFLLSVTLCGIKNIEKPITIDFYKNKGLRNFNSLNDKVRVIYGPNGSGKTAIMTAMFIAKQVLCNTNSMLGYDQTFFDNTINLKLKQFDIVMEFATLSRENEDDNAKVENICRYEFTIAQHLSSYSIIHEKFSQCKGGNRNGNFETVFETQTGQLLSLKGVSDQMFTRLKEQSANTILKTSFFVFLSLFNQSLIDNHEHALEVDDSIGYLSHFAKLMNVSLELEDIHFECLSSFMDNQAETCLPKPSDNKFKYEYVVRKDDYHNFEHFVASQAKFIQIFKPELKQILIDRLEDKDVFRCHEILDYGTYKIDNNFESTGIKKLMDLYIKLRACSKGSIIFIDEMDANISGVYLQRLVEYFNQFGEGQLCFTTHALDPMYPLCDKSKSIYFLGANNEVTPWVKNGHYKPFILYPTGMIPGIEFSLDVTDFIKVFA</sequence>
<accession>A0A7M1XMQ4</accession>
<dbReference type="KEGG" id="trc:DYE49_02595"/>
<proteinExistence type="predicted"/>
<dbReference type="EMBL" id="CP031517">
    <property type="protein sequence ID" value="QOS39402.1"/>
    <property type="molecule type" value="Genomic_DNA"/>
</dbReference>
<dbReference type="PANTHER" id="PTHR40396:SF1">
    <property type="entry name" value="ATPASE AAA-TYPE CORE DOMAIN-CONTAINING PROTEIN"/>
    <property type="match status" value="1"/>
</dbReference>
<protein>
    <submittedName>
        <fullName evidence="1">Uncharacterized protein</fullName>
    </submittedName>
</protein>
<reference evidence="1 2" key="1">
    <citation type="submission" date="2018-08" db="EMBL/GenBank/DDBJ databases">
        <title>The first complete genome of Treponema rectale (CHPAT), a commensal spirochete of the bovine rectum.</title>
        <authorList>
            <person name="Staton G.J."/>
            <person name="Clegg S.R."/>
            <person name="Carter S.D."/>
            <person name="Radford A.D."/>
            <person name="Darby A."/>
            <person name="Hall N."/>
            <person name="Birtles R.J."/>
            <person name="Evans N.J."/>
        </authorList>
    </citation>
    <scope>NUCLEOTIDE SEQUENCE [LARGE SCALE GENOMIC DNA]</scope>
    <source>
        <strain evidence="1 2">CHPA</strain>
    </source>
</reference>
<dbReference type="PANTHER" id="PTHR40396">
    <property type="entry name" value="ATPASE-LIKE PROTEIN"/>
    <property type="match status" value="1"/>
</dbReference>